<dbReference type="RefSeq" id="WP_090198238.1">
    <property type="nucleotide sequence ID" value="NZ_LT629785.1"/>
</dbReference>
<name>A0A1H2I2X7_9PSED</name>
<dbReference type="PROSITE" id="PS50404">
    <property type="entry name" value="GST_NTER"/>
    <property type="match status" value="1"/>
</dbReference>
<dbReference type="OrthoDB" id="7054557at2"/>
<organism evidence="3 4">
    <name type="scientific">Pseudomonas pohangensis</name>
    <dbReference type="NCBI Taxonomy" id="364197"/>
    <lineage>
        <taxon>Bacteria</taxon>
        <taxon>Pseudomonadati</taxon>
        <taxon>Pseudomonadota</taxon>
        <taxon>Gammaproteobacteria</taxon>
        <taxon>Pseudomonadales</taxon>
        <taxon>Pseudomonadaceae</taxon>
        <taxon>Pseudomonas</taxon>
    </lineage>
</organism>
<dbReference type="InterPro" id="IPR004045">
    <property type="entry name" value="Glutathione_S-Trfase_N"/>
</dbReference>
<dbReference type="Gene3D" id="3.40.30.10">
    <property type="entry name" value="Glutaredoxin"/>
    <property type="match status" value="1"/>
</dbReference>
<accession>A0A1H2I2X7</accession>
<dbReference type="Pfam" id="PF13417">
    <property type="entry name" value="GST_N_3"/>
    <property type="match status" value="1"/>
</dbReference>
<gene>
    <name evidence="3" type="ORF">SAMN05216296_3441</name>
</gene>
<dbReference type="Pfam" id="PF00043">
    <property type="entry name" value="GST_C"/>
    <property type="match status" value="1"/>
</dbReference>
<dbReference type="GO" id="GO:0016740">
    <property type="term" value="F:transferase activity"/>
    <property type="evidence" value="ECO:0007669"/>
    <property type="project" value="UniProtKB-KW"/>
</dbReference>
<dbReference type="CDD" id="cd00570">
    <property type="entry name" value="GST_N_family"/>
    <property type="match status" value="1"/>
</dbReference>
<dbReference type="InterPro" id="IPR004046">
    <property type="entry name" value="GST_C"/>
</dbReference>
<dbReference type="InterPro" id="IPR036249">
    <property type="entry name" value="Thioredoxin-like_sf"/>
</dbReference>
<evidence type="ECO:0000259" key="2">
    <source>
        <dbReference type="PROSITE" id="PS50405"/>
    </source>
</evidence>
<evidence type="ECO:0000313" key="4">
    <source>
        <dbReference type="Proteomes" id="UP000243232"/>
    </source>
</evidence>
<dbReference type="SUPFAM" id="SSF52833">
    <property type="entry name" value="Thioredoxin-like"/>
    <property type="match status" value="1"/>
</dbReference>
<feature type="domain" description="GST C-terminal" evidence="2">
    <location>
        <begin position="88"/>
        <end position="257"/>
    </location>
</feature>
<sequence length="368" mass="42364">MRRPFVTLYGQQLSWYSTKVRAYLKFKGIDFYEESPTLVTYYWTIPRRFGDPAMPAVVLPDGEWLQDSSLIIERLEAMYPEPSIVPEDPLLRFSAGLLELWADEFWHVAAVHTRWSYPEQNYPLWEAEMGRGFAPWLPRWMQRRLARIPKKMMLDYLPELGIVPGQIPLIERWIARQLDLLDAHFAGMPYLLGSRASVADFALFGPLDGHIYRDLSSRAALIDSRPHLHAWIQRLSTRKPQPWPGEFIDSEQLPATLEPLLRDLFHEMTPYLQGLLADVRALLPGLAPGARLPRATSRISFPFADGRQYRMGMPYALWMTQRLLDQWRAMPGPEAARVAAALKPYGSEAFFALDIPRLQRRGLHAAPA</sequence>
<feature type="domain" description="GST N-terminal" evidence="1">
    <location>
        <begin position="4"/>
        <end position="83"/>
    </location>
</feature>
<evidence type="ECO:0000259" key="1">
    <source>
        <dbReference type="PROSITE" id="PS50404"/>
    </source>
</evidence>
<dbReference type="InterPro" id="IPR010987">
    <property type="entry name" value="Glutathione-S-Trfase_C-like"/>
</dbReference>
<dbReference type="EMBL" id="LT629785">
    <property type="protein sequence ID" value="SDU38246.1"/>
    <property type="molecule type" value="Genomic_DNA"/>
</dbReference>
<dbReference type="SUPFAM" id="SSF47616">
    <property type="entry name" value="GST C-terminal domain-like"/>
    <property type="match status" value="1"/>
</dbReference>
<protein>
    <submittedName>
        <fullName evidence="3">Glutathione S-transferase</fullName>
    </submittedName>
</protein>
<reference evidence="4" key="1">
    <citation type="submission" date="2016-10" db="EMBL/GenBank/DDBJ databases">
        <authorList>
            <person name="Varghese N."/>
            <person name="Submissions S."/>
        </authorList>
    </citation>
    <scope>NUCLEOTIDE SEQUENCE [LARGE SCALE GENOMIC DNA]</scope>
    <source>
        <strain evidence="4">DSM 17875</strain>
    </source>
</reference>
<evidence type="ECO:0000313" key="3">
    <source>
        <dbReference type="EMBL" id="SDU38246.1"/>
    </source>
</evidence>
<keyword evidence="4" id="KW-1185">Reference proteome</keyword>
<dbReference type="InterPro" id="IPR036282">
    <property type="entry name" value="Glutathione-S-Trfase_C_sf"/>
</dbReference>
<dbReference type="AlphaFoldDB" id="A0A1H2I2X7"/>
<dbReference type="PROSITE" id="PS50405">
    <property type="entry name" value="GST_CTER"/>
    <property type="match status" value="1"/>
</dbReference>
<dbReference type="Gene3D" id="1.20.1050.10">
    <property type="match status" value="2"/>
</dbReference>
<proteinExistence type="predicted"/>
<dbReference type="Proteomes" id="UP000243232">
    <property type="component" value="Chromosome I"/>
</dbReference>
<dbReference type="STRING" id="364197.SAMN05216296_3441"/>
<keyword evidence="3" id="KW-0808">Transferase</keyword>